<evidence type="ECO:0000313" key="13">
    <source>
        <dbReference type="Proteomes" id="UP000294829"/>
    </source>
</evidence>
<dbReference type="Pfam" id="PF13609">
    <property type="entry name" value="Porin_4"/>
    <property type="match status" value="1"/>
</dbReference>
<reference evidence="12 13" key="1">
    <citation type="submission" date="2019-03" db="EMBL/GenBank/DDBJ databases">
        <title>Sapientia aquatica gen. nov., sp. nov., isolated from a crater lake.</title>
        <authorList>
            <person name="Felfoldi T."/>
            <person name="Szabo A."/>
            <person name="Toth E."/>
            <person name="Schumann P."/>
            <person name="Keki Z."/>
            <person name="Marialigeti K."/>
            <person name="Mathe I."/>
        </authorList>
    </citation>
    <scope>NUCLEOTIDE SEQUENCE [LARGE SCALE GENOMIC DNA]</scope>
    <source>
        <strain evidence="12 13">SA-152</strain>
    </source>
</reference>
<comment type="caution">
    <text evidence="12">The sequence shown here is derived from an EMBL/GenBank/DDBJ whole genome shotgun (WGS) entry which is preliminary data.</text>
</comment>
<dbReference type="GO" id="GO:0006811">
    <property type="term" value="P:monoatomic ion transport"/>
    <property type="evidence" value="ECO:0007669"/>
    <property type="project" value="UniProtKB-KW"/>
</dbReference>
<dbReference type="GO" id="GO:0046930">
    <property type="term" value="C:pore complex"/>
    <property type="evidence" value="ECO:0007669"/>
    <property type="project" value="UniProtKB-KW"/>
</dbReference>
<dbReference type="OrthoDB" id="8679056at2"/>
<feature type="domain" description="Porin" evidence="11">
    <location>
        <begin position="27"/>
        <end position="314"/>
    </location>
</feature>
<protein>
    <submittedName>
        <fullName evidence="12">Porin</fullName>
    </submittedName>
</protein>
<name>A0A4R5W4R8_9BURK</name>
<dbReference type="Gene3D" id="2.40.160.10">
    <property type="entry name" value="Porin"/>
    <property type="match status" value="1"/>
</dbReference>
<evidence type="ECO:0000256" key="7">
    <source>
        <dbReference type="ARBA" id="ARBA00023065"/>
    </source>
</evidence>
<dbReference type="GO" id="GO:0009279">
    <property type="term" value="C:cell outer membrane"/>
    <property type="evidence" value="ECO:0007669"/>
    <property type="project" value="UniProtKB-SubCell"/>
</dbReference>
<dbReference type="PANTHER" id="PTHR34501">
    <property type="entry name" value="PROTEIN YDDL-RELATED"/>
    <property type="match status" value="1"/>
</dbReference>
<dbReference type="PANTHER" id="PTHR34501:SF9">
    <property type="entry name" value="MAJOR OUTER MEMBRANE PROTEIN P.IA"/>
    <property type="match status" value="1"/>
</dbReference>
<keyword evidence="3" id="KW-0813">Transport</keyword>
<dbReference type="AlphaFoldDB" id="A0A4R5W4R8"/>
<evidence type="ECO:0000256" key="10">
    <source>
        <dbReference type="ARBA" id="ARBA00023237"/>
    </source>
</evidence>
<dbReference type="InterPro" id="IPR023614">
    <property type="entry name" value="Porin_dom_sf"/>
</dbReference>
<evidence type="ECO:0000256" key="3">
    <source>
        <dbReference type="ARBA" id="ARBA00022448"/>
    </source>
</evidence>
<dbReference type="GO" id="GO:0015288">
    <property type="term" value="F:porin activity"/>
    <property type="evidence" value="ECO:0007669"/>
    <property type="project" value="UniProtKB-KW"/>
</dbReference>
<evidence type="ECO:0000256" key="4">
    <source>
        <dbReference type="ARBA" id="ARBA00022452"/>
    </source>
</evidence>
<dbReference type="EMBL" id="SMYL01000001">
    <property type="protein sequence ID" value="TDK68092.1"/>
    <property type="molecule type" value="Genomic_DNA"/>
</dbReference>
<evidence type="ECO:0000256" key="2">
    <source>
        <dbReference type="ARBA" id="ARBA00011233"/>
    </source>
</evidence>
<dbReference type="Proteomes" id="UP000294829">
    <property type="component" value="Unassembled WGS sequence"/>
</dbReference>
<comment type="subunit">
    <text evidence="2">Homotrimer.</text>
</comment>
<dbReference type="InterPro" id="IPR033900">
    <property type="entry name" value="Gram_neg_porin_domain"/>
</dbReference>
<accession>A0A4R5W4R8</accession>
<evidence type="ECO:0000256" key="1">
    <source>
        <dbReference type="ARBA" id="ARBA00004571"/>
    </source>
</evidence>
<sequence length="355" mass="39026">MLMAKNSFKLALRLAVIVACWTNQEGRAQSSIHLYGTVDLGVRYSTNQTLSGSNLVELTPGASATSKLGINGREDLGKGTAAIFTLESALNPDTGELEDASVLFSKQSWLGIEGPFGQVTVGRQYTPLYNAEWAIEPFGLVNPYESSFIYGNYGGGTNWDNSLMYSATAGGFTGVLMTALGEKAGDTQAGRSWGASLAYADELLTFNTAYQRAHNDQRYVASEAWNIGGSVYLKPIRLFLGYLHHQSELTSQKNEVYHTGFIYDIEPNLELIGGYYHDKQRAVDGKKQTVSAMLTYRFSERTAVYVQTDYSKIDAGYSLNIFDSMKFPASQNSDGEISTFAPSRTSFMMGIRHNF</sequence>
<evidence type="ECO:0000256" key="9">
    <source>
        <dbReference type="ARBA" id="ARBA00023136"/>
    </source>
</evidence>
<dbReference type="SUPFAM" id="SSF56935">
    <property type="entry name" value="Porins"/>
    <property type="match status" value="1"/>
</dbReference>
<evidence type="ECO:0000256" key="6">
    <source>
        <dbReference type="ARBA" id="ARBA00022729"/>
    </source>
</evidence>
<comment type="subcellular location">
    <subcellularLocation>
        <location evidence="1">Cell outer membrane</location>
        <topology evidence="1">Multi-pass membrane protein</topology>
    </subcellularLocation>
</comment>
<keyword evidence="4" id="KW-1134">Transmembrane beta strand</keyword>
<organism evidence="12 13">
    <name type="scientific">Sapientia aquatica</name>
    <dbReference type="NCBI Taxonomy" id="1549640"/>
    <lineage>
        <taxon>Bacteria</taxon>
        <taxon>Pseudomonadati</taxon>
        <taxon>Pseudomonadota</taxon>
        <taxon>Betaproteobacteria</taxon>
        <taxon>Burkholderiales</taxon>
        <taxon>Oxalobacteraceae</taxon>
        <taxon>Sapientia</taxon>
    </lineage>
</organism>
<evidence type="ECO:0000259" key="11">
    <source>
        <dbReference type="Pfam" id="PF13609"/>
    </source>
</evidence>
<keyword evidence="6" id="KW-0732">Signal</keyword>
<dbReference type="InterPro" id="IPR050298">
    <property type="entry name" value="Gram-neg_bact_OMP"/>
</dbReference>
<evidence type="ECO:0000313" key="12">
    <source>
        <dbReference type="EMBL" id="TDK68092.1"/>
    </source>
</evidence>
<keyword evidence="9" id="KW-0472">Membrane</keyword>
<evidence type="ECO:0000256" key="5">
    <source>
        <dbReference type="ARBA" id="ARBA00022692"/>
    </source>
</evidence>
<gene>
    <name evidence="12" type="ORF">E2I14_00620</name>
</gene>
<keyword evidence="13" id="KW-1185">Reference proteome</keyword>
<dbReference type="CDD" id="cd00342">
    <property type="entry name" value="gram_neg_porins"/>
    <property type="match status" value="1"/>
</dbReference>
<keyword evidence="8" id="KW-0626">Porin</keyword>
<proteinExistence type="predicted"/>
<evidence type="ECO:0000256" key="8">
    <source>
        <dbReference type="ARBA" id="ARBA00023114"/>
    </source>
</evidence>
<keyword evidence="10" id="KW-0998">Cell outer membrane</keyword>
<keyword evidence="7" id="KW-0406">Ion transport</keyword>
<keyword evidence="5" id="KW-0812">Transmembrane</keyword>